<proteinExistence type="predicted"/>
<sequence length="69" mass="7862">MECNSASNDFINSLYKLPFNLDNLLMGSAEITKIDRRKLFNLEVYVREHELDFPLIDTEAVTIISVAVA</sequence>
<dbReference type="InParanoid" id="A0A059BH76"/>
<dbReference type="EMBL" id="KK198759">
    <property type="protein sequence ID" value="KCW65020.1"/>
    <property type="molecule type" value="Genomic_DNA"/>
</dbReference>
<accession>A0A059BH76</accession>
<organism evidence="1">
    <name type="scientific">Eucalyptus grandis</name>
    <name type="common">Flooded gum</name>
    <dbReference type="NCBI Taxonomy" id="71139"/>
    <lineage>
        <taxon>Eukaryota</taxon>
        <taxon>Viridiplantae</taxon>
        <taxon>Streptophyta</taxon>
        <taxon>Embryophyta</taxon>
        <taxon>Tracheophyta</taxon>
        <taxon>Spermatophyta</taxon>
        <taxon>Magnoliopsida</taxon>
        <taxon>eudicotyledons</taxon>
        <taxon>Gunneridae</taxon>
        <taxon>Pentapetalae</taxon>
        <taxon>rosids</taxon>
        <taxon>malvids</taxon>
        <taxon>Myrtales</taxon>
        <taxon>Myrtaceae</taxon>
        <taxon>Myrtoideae</taxon>
        <taxon>Eucalypteae</taxon>
        <taxon>Eucalyptus</taxon>
    </lineage>
</organism>
<protein>
    <submittedName>
        <fullName evidence="1">Uncharacterized protein</fullName>
    </submittedName>
</protein>
<dbReference type="AlphaFoldDB" id="A0A059BH76"/>
<evidence type="ECO:0000313" key="1">
    <source>
        <dbReference type="EMBL" id="KCW65020.1"/>
    </source>
</evidence>
<dbReference type="Gramene" id="KCW65020">
    <property type="protein sequence ID" value="KCW65020"/>
    <property type="gene ID" value="EUGRSUZ_G02555"/>
</dbReference>
<name>A0A059BH76_EUCGR</name>
<gene>
    <name evidence="1" type="ORF">EUGRSUZ_G02555</name>
</gene>
<reference evidence="1" key="1">
    <citation type="submission" date="2013-07" db="EMBL/GenBank/DDBJ databases">
        <title>The genome of Eucalyptus grandis.</title>
        <authorList>
            <person name="Schmutz J."/>
            <person name="Hayes R."/>
            <person name="Myburg A."/>
            <person name="Tuskan G."/>
            <person name="Grattapaglia D."/>
            <person name="Rokhsar D.S."/>
        </authorList>
    </citation>
    <scope>NUCLEOTIDE SEQUENCE</scope>
    <source>
        <tissue evidence="1">Leaf extractions</tissue>
    </source>
</reference>